<accession>A0A0A9CFP6</accession>
<organism evidence="2">
    <name type="scientific">Arundo donax</name>
    <name type="common">Giant reed</name>
    <name type="synonym">Donax arundinaceus</name>
    <dbReference type="NCBI Taxonomy" id="35708"/>
    <lineage>
        <taxon>Eukaryota</taxon>
        <taxon>Viridiplantae</taxon>
        <taxon>Streptophyta</taxon>
        <taxon>Embryophyta</taxon>
        <taxon>Tracheophyta</taxon>
        <taxon>Spermatophyta</taxon>
        <taxon>Magnoliopsida</taxon>
        <taxon>Liliopsida</taxon>
        <taxon>Poales</taxon>
        <taxon>Poaceae</taxon>
        <taxon>PACMAD clade</taxon>
        <taxon>Arundinoideae</taxon>
        <taxon>Arundineae</taxon>
        <taxon>Arundo</taxon>
    </lineage>
</organism>
<protein>
    <submittedName>
        <fullName evidence="2">Uncharacterized protein</fullName>
    </submittedName>
</protein>
<reference evidence="2" key="1">
    <citation type="submission" date="2014-09" db="EMBL/GenBank/DDBJ databases">
        <authorList>
            <person name="Magalhaes I.L.F."/>
            <person name="Oliveira U."/>
            <person name="Santos F.R."/>
            <person name="Vidigal T.H.D.A."/>
            <person name="Brescovit A.D."/>
            <person name="Santos A.J."/>
        </authorList>
    </citation>
    <scope>NUCLEOTIDE SEQUENCE</scope>
    <source>
        <tissue evidence="2">Shoot tissue taken approximately 20 cm above the soil surface</tissue>
    </source>
</reference>
<proteinExistence type="predicted"/>
<feature type="transmembrane region" description="Helical" evidence="1">
    <location>
        <begin position="6"/>
        <end position="23"/>
    </location>
</feature>
<name>A0A0A9CFP6_ARUDO</name>
<evidence type="ECO:0000256" key="1">
    <source>
        <dbReference type="SAM" id="Phobius"/>
    </source>
</evidence>
<keyword evidence="1" id="KW-0812">Transmembrane</keyword>
<dbReference type="EMBL" id="GBRH01225700">
    <property type="protein sequence ID" value="JAD72195.1"/>
    <property type="molecule type" value="Transcribed_RNA"/>
</dbReference>
<keyword evidence="1" id="KW-1133">Transmembrane helix</keyword>
<evidence type="ECO:0000313" key="2">
    <source>
        <dbReference type="EMBL" id="JAD72195.1"/>
    </source>
</evidence>
<dbReference type="AlphaFoldDB" id="A0A0A9CFP6"/>
<reference evidence="2" key="2">
    <citation type="journal article" date="2015" name="Data Brief">
        <title>Shoot transcriptome of the giant reed, Arundo donax.</title>
        <authorList>
            <person name="Barrero R.A."/>
            <person name="Guerrero F.D."/>
            <person name="Moolhuijzen P."/>
            <person name="Goolsby J.A."/>
            <person name="Tidwell J."/>
            <person name="Bellgard S.E."/>
            <person name="Bellgard M.I."/>
        </authorList>
    </citation>
    <scope>NUCLEOTIDE SEQUENCE</scope>
    <source>
        <tissue evidence="2">Shoot tissue taken approximately 20 cm above the soil surface</tissue>
    </source>
</reference>
<keyword evidence="1" id="KW-0472">Membrane</keyword>
<sequence length="24" mass="2943">MVFGKMRFIYSCVYMVGMLLLYYN</sequence>